<accession>A0A024GGR9</accession>
<protein>
    <submittedName>
        <fullName evidence="1">Uncharacterized protein</fullName>
    </submittedName>
</protein>
<proteinExistence type="predicted"/>
<dbReference type="Proteomes" id="UP000053237">
    <property type="component" value="Unassembled WGS sequence"/>
</dbReference>
<sequence>MTKASKNPDLILLRDTLSFHKSGIYNLAEEQDRTQLLIPTINLHVIITLAFSTAFQHNYVDSGGPRITTWEASTHANNVGIVTTHDFYILLAYIGMNAIACKAEVGAKSYRM</sequence>
<comment type="caution">
    <text evidence="1">The sequence shown here is derived from an EMBL/GenBank/DDBJ whole genome shotgun (WGS) entry which is preliminary data.</text>
</comment>
<dbReference type="AlphaFoldDB" id="A0A024GGR9"/>
<dbReference type="InParanoid" id="A0A024GGR9"/>
<gene>
    <name evidence="1" type="ORF">BN9_066320</name>
</gene>
<reference evidence="1 2" key="1">
    <citation type="submission" date="2012-05" db="EMBL/GenBank/DDBJ databases">
        <title>Recombination and specialization in a pathogen metapopulation.</title>
        <authorList>
            <person name="Gardiner A."/>
            <person name="Kemen E."/>
            <person name="Schultz-Larsen T."/>
            <person name="MacLean D."/>
            <person name="Van Oosterhout C."/>
            <person name="Jones J.D.G."/>
        </authorList>
    </citation>
    <scope>NUCLEOTIDE SEQUENCE [LARGE SCALE GENOMIC DNA]</scope>
    <source>
        <strain evidence="1 2">Ac Nc2</strain>
    </source>
</reference>
<dbReference type="EMBL" id="CAIX01000105">
    <property type="protein sequence ID" value="CCI45735.1"/>
    <property type="molecule type" value="Genomic_DNA"/>
</dbReference>
<name>A0A024GGR9_9STRA</name>
<keyword evidence="2" id="KW-1185">Reference proteome</keyword>
<evidence type="ECO:0000313" key="2">
    <source>
        <dbReference type="Proteomes" id="UP000053237"/>
    </source>
</evidence>
<evidence type="ECO:0000313" key="1">
    <source>
        <dbReference type="EMBL" id="CCI45735.1"/>
    </source>
</evidence>
<organism evidence="1 2">
    <name type="scientific">Albugo candida</name>
    <dbReference type="NCBI Taxonomy" id="65357"/>
    <lineage>
        <taxon>Eukaryota</taxon>
        <taxon>Sar</taxon>
        <taxon>Stramenopiles</taxon>
        <taxon>Oomycota</taxon>
        <taxon>Peronosporomycetes</taxon>
        <taxon>Albuginales</taxon>
        <taxon>Albuginaceae</taxon>
        <taxon>Albugo</taxon>
    </lineage>
</organism>